<keyword evidence="1" id="KW-0472">Membrane</keyword>
<name>A0AA37IXS1_9FIRM</name>
<feature type="transmembrane region" description="Helical" evidence="1">
    <location>
        <begin position="88"/>
        <end position="107"/>
    </location>
</feature>
<protein>
    <submittedName>
        <fullName evidence="2">Branched-chain amino acid transport protein AzlD</fullName>
    </submittedName>
</protein>
<proteinExistence type="predicted"/>
<feature type="transmembrane region" description="Helical" evidence="1">
    <location>
        <begin position="36"/>
        <end position="58"/>
    </location>
</feature>
<dbReference type="RefSeq" id="WP_238316453.1">
    <property type="nucleotide sequence ID" value="NZ_BQKV01000027.1"/>
</dbReference>
<keyword evidence="1" id="KW-0812">Transmembrane</keyword>
<keyword evidence="1" id="KW-1133">Transmembrane helix</keyword>
<evidence type="ECO:0000313" key="3">
    <source>
        <dbReference type="Proteomes" id="UP001055185"/>
    </source>
</evidence>
<evidence type="ECO:0000256" key="1">
    <source>
        <dbReference type="SAM" id="Phobius"/>
    </source>
</evidence>
<dbReference type="Proteomes" id="UP001055185">
    <property type="component" value="Unassembled WGS sequence"/>
</dbReference>
<feature type="transmembrane region" description="Helical" evidence="1">
    <location>
        <begin position="65"/>
        <end position="82"/>
    </location>
</feature>
<gene>
    <name evidence="2" type="primary">azlD</name>
    <name evidence="2" type="ORF">JCM17207_08450</name>
</gene>
<accession>A0AA37IXS1</accession>
<keyword evidence="3" id="KW-1185">Reference proteome</keyword>
<reference evidence="2" key="1">
    <citation type="journal article" date="2022" name="Int. J. Syst. Evol. Microbiol.">
        <title>Genome-based, phenotypic and chemotaxonomic classification of Faecalibacterium strains: proposal of three novel species Faecalibacterium duncaniae sp. nov., Faecalibacterium hattorii sp. nov. and Faecalibacterium gallinarum sp. nov. .</title>
        <authorList>
            <person name="Sakamoto M."/>
            <person name="Sakurai N."/>
            <person name="Tanno H."/>
            <person name="Iino T."/>
            <person name="Ohkuma M."/>
            <person name="Endo A."/>
        </authorList>
    </citation>
    <scope>NUCLEOTIDE SEQUENCE</scope>
    <source>
        <strain evidence="2">JCM 17207</strain>
    </source>
</reference>
<dbReference type="Pfam" id="PF05437">
    <property type="entry name" value="AzlD"/>
    <property type="match status" value="1"/>
</dbReference>
<comment type="caution">
    <text evidence="2">The sequence shown here is derived from an EMBL/GenBank/DDBJ whole genome shotgun (WGS) entry which is preliminary data.</text>
</comment>
<sequence>MTTAQTLITLGLIAAATALTRFLPFWVFPEGRQPPAWVARLGRVLPAAVIGMLVVYCLKDAPASAWHGLPELVAIGFIVLLHRWKKNTLLSIGGGTALYMLLVQTVLR</sequence>
<organism evidence="2 3">
    <name type="scientific">Faecalibacterium gallinarum</name>
    <dbReference type="NCBI Taxonomy" id="2903556"/>
    <lineage>
        <taxon>Bacteria</taxon>
        <taxon>Bacillati</taxon>
        <taxon>Bacillota</taxon>
        <taxon>Clostridia</taxon>
        <taxon>Eubacteriales</taxon>
        <taxon>Oscillospiraceae</taxon>
        <taxon>Faecalibacterium</taxon>
    </lineage>
</organism>
<dbReference type="EMBL" id="BQKV01000027">
    <property type="protein sequence ID" value="GJN64220.1"/>
    <property type="molecule type" value="Genomic_DNA"/>
</dbReference>
<dbReference type="PIRSF" id="PIRSF003203">
    <property type="entry name" value="AzlD"/>
    <property type="match status" value="1"/>
</dbReference>
<evidence type="ECO:0000313" key="2">
    <source>
        <dbReference type="EMBL" id="GJN64220.1"/>
    </source>
</evidence>
<dbReference type="InterPro" id="IPR008407">
    <property type="entry name" value="Brnchd-chn_aa_trnsp_AzlD"/>
</dbReference>
<dbReference type="AlphaFoldDB" id="A0AA37IXS1"/>